<organism evidence="2 3">
    <name type="scientific">Yinghuangia aomiensis</name>
    <dbReference type="NCBI Taxonomy" id="676205"/>
    <lineage>
        <taxon>Bacteria</taxon>
        <taxon>Bacillati</taxon>
        <taxon>Actinomycetota</taxon>
        <taxon>Actinomycetes</taxon>
        <taxon>Kitasatosporales</taxon>
        <taxon>Streptomycetaceae</taxon>
        <taxon>Yinghuangia</taxon>
    </lineage>
</organism>
<dbReference type="SUPFAM" id="SSF56003">
    <property type="entry name" value="Molybdenum cofactor-binding domain"/>
    <property type="match status" value="1"/>
</dbReference>
<dbReference type="Gene3D" id="3.30.365.10">
    <property type="entry name" value="Aldehyde oxidase/xanthine dehydrogenase, molybdopterin binding domain"/>
    <property type="match status" value="1"/>
</dbReference>
<dbReference type="Proteomes" id="UP001500466">
    <property type="component" value="Unassembled WGS sequence"/>
</dbReference>
<accession>A0ABP9HNT5</accession>
<protein>
    <submittedName>
        <fullName evidence="2">Uncharacterized protein</fullName>
    </submittedName>
</protein>
<gene>
    <name evidence="2" type="ORF">GCM10023205_47620</name>
</gene>
<dbReference type="InterPro" id="IPR037165">
    <property type="entry name" value="AldOxase/xan_DH_Mopterin-bd_sf"/>
</dbReference>
<dbReference type="EMBL" id="BAABHS010000017">
    <property type="protein sequence ID" value="GAA4975230.1"/>
    <property type="molecule type" value="Genomic_DNA"/>
</dbReference>
<evidence type="ECO:0000256" key="1">
    <source>
        <dbReference type="SAM" id="MobiDB-lite"/>
    </source>
</evidence>
<evidence type="ECO:0000313" key="2">
    <source>
        <dbReference type="EMBL" id="GAA4975230.1"/>
    </source>
</evidence>
<sequence length="71" mass="7461">MTDRRPEDMPPMAVDVVEPADSHPPYGVRYLGEPPTVSATPAIPNAIRNATGLDLPHPPAGPEHICGVPTA</sequence>
<name>A0ABP9HNT5_9ACTN</name>
<reference evidence="3" key="1">
    <citation type="journal article" date="2019" name="Int. J. Syst. Evol. Microbiol.">
        <title>The Global Catalogue of Microorganisms (GCM) 10K type strain sequencing project: providing services to taxonomists for standard genome sequencing and annotation.</title>
        <authorList>
            <consortium name="The Broad Institute Genomics Platform"/>
            <consortium name="The Broad Institute Genome Sequencing Center for Infectious Disease"/>
            <person name="Wu L."/>
            <person name="Ma J."/>
        </authorList>
    </citation>
    <scope>NUCLEOTIDE SEQUENCE [LARGE SCALE GENOMIC DNA]</scope>
    <source>
        <strain evidence="3">JCM 17986</strain>
    </source>
</reference>
<keyword evidence="3" id="KW-1185">Reference proteome</keyword>
<evidence type="ECO:0000313" key="3">
    <source>
        <dbReference type="Proteomes" id="UP001500466"/>
    </source>
</evidence>
<feature type="region of interest" description="Disordered" evidence="1">
    <location>
        <begin position="51"/>
        <end position="71"/>
    </location>
</feature>
<proteinExistence type="predicted"/>
<comment type="caution">
    <text evidence="2">The sequence shown here is derived from an EMBL/GenBank/DDBJ whole genome shotgun (WGS) entry which is preliminary data.</text>
</comment>